<accession>A0A2S9JC37</accession>
<keyword evidence="11" id="KW-1185">Reference proteome</keyword>
<evidence type="ECO:0000256" key="4">
    <source>
        <dbReference type="ARBA" id="ARBA00007520"/>
    </source>
</evidence>
<dbReference type="SUPFAM" id="SSF103473">
    <property type="entry name" value="MFS general substrate transporter"/>
    <property type="match status" value="1"/>
</dbReference>
<sequence length="399" mass="41705">MTFDKPLIVILTTVTLDAVGVGMIMPVLPELLTGLTHADNVAAHYGILLALYALMQFLCAPLLGALSDRFGRRPVILVSLAGATADYLVMASAMVLPLLYIGRIISGVTGATMSVASAAIADITPQDGRAQRFGMIGACFGLGFIAGPLLGGIAGGFGIHYPFLLAMALNGANFLLALFFLPETRKGVKAPLAAQNLNPLGGFRRVTGIGSLTPLVMVFTLIQLIGQVPAALWILYTQDRFAWSVSAVGLSLAAFGLCHALVQGLLTGPITEKLGERRTLILGMGMDGIGYVLMGFASQSWMVLPILVFLSMGGIASPALQSIITRQVDETRLGEVQGILAGATSLTGIIGPVAFTAIYAATRPGWSGFVWISAAMLYIPCIPLLRAIAYRRAAGPSGA</sequence>
<feature type="transmembrane region" description="Helical" evidence="8">
    <location>
        <begin position="212"/>
        <end position="235"/>
    </location>
</feature>
<feature type="transmembrane region" description="Helical" evidence="8">
    <location>
        <begin position="75"/>
        <end position="94"/>
    </location>
</feature>
<dbReference type="RefSeq" id="WP_105736301.1">
    <property type="nucleotide sequence ID" value="NZ_PVBT01000007.1"/>
</dbReference>
<evidence type="ECO:0000313" key="10">
    <source>
        <dbReference type="EMBL" id="PRD50390.1"/>
    </source>
</evidence>
<reference evidence="10 11" key="1">
    <citation type="submission" date="2018-02" db="EMBL/GenBank/DDBJ databases">
        <title>The draft genome of Phyllobacterium myrsinacearum DSM5892.</title>
        <authorList>
            <person name="Li L."/>
            <person name="Liu L."/>
            <person name="Zhang X."/>
            <person name="Wang T."/>
        </authorList>
    </citation>
    <scope>NUCLEOTIDE SEQUENCE [LARGE SCALE GENOMIC DNA]</scope>
    <source>
        <strain evidence="10 11">DSM 5892</strain>
    </source>
</reference>
<feature type="transmembrane region" description="Helical" evidence="8">
    <location>
        <begin position="336"/>
        <end position="360"/>
    </location>
</feature>
<keyword evidence="6 8" id="KW-1133">Transmembrane helix</keyword>
<evidence type="ECO:0000256" key="7">
    <source>
        <dbReference type="ARBA" id="ARBA00023136"/>
    </source>
</evidence>
<gene>
    <name evidence="10" type="primary">tet</name>
    <name evidence="10" type="ORF">C5750_20700</name>
</gene>
<dbReference type="InterPro" id="IPR036259">
    <property type="entry name" value="MFS_trans_sf"/>
</dbReference>
<evidence type="ECO:0000256" key="3">
    <source>
        <dbReference type="ARBA" id="ARBA00004236"/>
    </source>
</evidence>
<dbReference type="NCBIfam" id="NF012174">
    <property type="entry name" value="tet_MFS_A_B_C_D"/>
    <property type="match status" value="1"/>
</dbReference>
<dbReference type="Proteomes" id="UP000238563">
    <property type="component" value="Unassembled WGS sequence"/>
</dbReference>
<dbReference type="GO" id="GO:0022857">
    <property type="term" value="F:transmembrane transporter activity"/>
    <property type="evidence" value="ECO:0007669"/>
    <property type="project" value="InterPro"/>
</dbReference>
<feature type="transmembrane region" description="Helical" evidence="8">
    <location>
        <begin position="366"/>
        <end position="385"/>
    </location>
</feature>
<feature type="transmembrane region" description="Helical" evidence="8">
    <location>
        <begin position="133"/>
        <end position="153"/>
    </location>
</feature>
<dbReference type="Gene3D" id="1.20.1250.20">
    <property type="entry name" value="MFS general substrate transporter like domains"/>
    <property type="match status" value="1"/>
</dbReference>
<keyword evidence="7 8" id="KW-0472">Membrane</keyword>
<dbReference type="PANTHER" id="PTHR23507:SF1">
    <property type="entry name" value="FI18259P1-RELATED"/>
    <property type="match status" value="1"/>
</dbReference>
<dbReference type="OrthoDB" id="9764259at2"/>
<comment type="subcellular location">
    <subcellularLocation>
        <location evidence="3">Cell membrane</location>
    </subcellularLocation>
    <subcellularLocation>
        <location evidence="2">Membrane</location>
        <topology evidence="2">Multi-pass membrane protein</topology>
    </subcellularLocation>
</comment>
<proteinExistence type="inferred from homology"/>
<feature type="transmembrane region" description="Helical" evidence="8">
    <location>
        <begin position="100"/>
        <end position="121"/>
    </location>
</feature>
<dbReference type="InterPro" id="IPR001958">
    <property type="entry name" value="Tet-R_TetA/multi-R_MdtG-like"/>
</dbReference>
<dbReference type="InterPro" id="IPR005829">
    <property type="entry name" value="Sugar_transporter_CS"/>
</dbReference>
<dbReference type="InterPro" id="IPR020846">
    <property type="entry name" value="MFS_dom"/>
</dbReference>
<dbReference type="CDD" id="cd17388">
    <property type="entry name" value="MFS_TetA"/>
    <property type="match status" value="1"/>
</dbReference>
<dbReference type="Pfam" id="PF07690">
    <property type="entry name" value="MFS_1"/>
    <property type="match status" value="2"/>
</dbReference>
<evidence type="ECO:0000259" key="9">
    <source>
        <dbReference type="PROSITE" id="PS50850"/>
    </source>
</evidence>
<dbReference type="PROSITE" id="PS00216">
    <property type="entry name" value="SUGAR_TRANSPORT_1"/>
    <property type="match status" value="1"/>
</dbReference>
<protein>
    <submittedName>
        <fullName evidence="10">Tet(A)/Tet(B)/Tet(C) family tetracycline efflux MFS transporter</fullName>
    </submittedName>
</protein>
<feature type="transmembrane region" description="Helical" evidence="8">
    <location>
        <begin position="7"/>
        <end position="29"/>
    </location>
</feature>
<feature type="transmembrane region" description="Helical" evidence="8">
    <location>
        <begin position="279"/>
        <end position="297"/>
    </location>
</feature>
<comment type="function">
    <text evidence="1">Resistance to tetracycline by an active tetracycline efflux. This is an energy-dependent process that decreases the accumulation of the antibiotic in whole cells. This protein functions as a metal-tetracycline/H(+) antiporter.</text>
</comment>
<evidence type="ECO:0000313" key="11">
    <source>
        <dbReference type="Proteomes" id="UP000238563"/>
    </source>
</evidence>
<evidence type="ECO:0000256" key="5">
    <source>
        <dbReference type="ARBA" id="ARBA00022692"/>
    </source>
</evidence>
<feature type="transmembrane region" description="Helical" evidence="8">
    <location>
        <begin position="241"/>
        <end position="267"/>
    </location>
</feature>
<feature type="domain" description="Major facilitator superfamily (MFS) profile" evidence="9">
    <location>
        <begin position="6"/>
        <end position="392"/>
    </location>
</feature>
<name>A0A2S9JC37_9HYPH</name>
<evidence type="ECO:0000256" key="2">
    <source>
        <dbReference type="ARBA" id="ARBA00004141"/>
    </source>
</evidence>
<keyword evidence="5 8" id="KW-0812">Transmembrane</keyword>
<feature type="transmembrane region" description="Helical" evidence="8">
    <location>
        <begin position="159"/>
        <end position="181"/>
    </location>
</feature>
<evidence type="ECO:0000256" key="6">
    <source>
        <dbReference type="ARBA" id="ARBA00022989"/>
    </source>
</evidence>
<dbReference type="EMBL" id="PVBT01000007">
    <property type="protein sequence ID" value="PRD50390.1"/>
    <property type="molecule type" value="Genomic_DNA"/>
</dbReference>
<comment type="similarity">
    <text evidence="4">Belongs to the major facilitator superfamily. TCR/Tet family.</text>
</comment>
<dbReference type="GO" id="GO:0016020">
    <property type="term" value="C:membrane"/>
    <property type="evidence" value="ECO:0007669"/>
    <property type="project" value="UniProtKB-SubCell"/>
</dbReference>
<feature type="transmembrane region" description="Helical" evidence="8">
    <location>
        <begin position="303"/>
        <end position="324"/>
    </location>
</feature>
<organism evidence="10 11">
    <name type="scientific">Phyllobacterium myrsinacearum</name>
    <dbReference type="NCBI Taxonomy" id="28101"/>
    <lineage>
        <taxon>Bacteria</taxon>
        <taxon>Pseudomonadati</taxon>
        <taxon>Pseudomonadota</taxon>
        <taxon>Alphaproteobacteria</taxon>
        <taxon>Hyphomicrobiales</taxon>
        <taxon>Phyllobacteriaceae</taxon>
        <taxon>Phyllobacterium</taxon>
    </lineage>
</organism>
<comment type="caution">
    <text evidence="10">The sequence shown here is derived from an EMBL/GenBank/DDBJ whole genome shotgun (WGS) entry which is preliminary data.</text>
</comment>
<dbReference type="PRINTS" id="PR01035">
    <property type="entry name" value="TCRTETA"/>
</dbReference>
<feature type="transmembrane region" description="Helical" evidence="8">
    <location>
        <begin position="41"/>
        <end position="63"/>
    </location>
</feature>
<dbReference type="AlphaFoldDB" id="A0A2S9JC37"/>
<dbReference type="PROSITE" id="PS50850">
    <property type="entry name" value="MFS"/>
    <property type="match status" value="1"/>
</dbReference>
<dbReference type="InterPro" id="IPR011701">
    <property type="entry name" value="MFS"/>
</dbReference>
<dbReference type="PANTHER" id="PTHR23507">
    <property type="entry name" value="ZGC:174356"/>
    <property type="match status" value="1"/>
</dbReference>
<evidence type="ECO:0000256" key="1">
    <source>
        <dbReference type="ARBA" id="ARBA00003279"/>
    </source>
</evidence>
<evidence type="ECO:0000256" key="8">
    <source>
        <dbReference type="SAM" id="Phobius"/>
    </source>
</evidence>